<dbReference type="InterPro" id="IPR021109">
    <property type="entry name" value="Peptidase_aspartic_dom_sf"/>
</dbReference>
<proteinExistence type="predicted"/>
<keyword evidence="1" id="KW-0732">Signal</keyword>
<sequence length="404" mass="43421">MNLFRCCAFVFAAFSLTKPACAQEIGVQTALTAKPVIERHVEVSSVPVDERGGKLYLRAQVVGIEREFIFDTGSPSMISKELASELGLETIAESTGIDANGQAVTAEIAVLESVQLGDATFRDVPVLIFDFATMPMGACVFDGGVLGSELLPGSAWRIDLDRGALDIAASAEAFGKSRKVHSAPLTLSGFPHMPLIDYSVNGFSDKALFDTGNAGSLILFKEIANDREVRKAIKRGSDQRGRGSEGVSAGGMGPEVELRRFSLKDLKIGKHTIGKVTASTRQVPPTLLGAGFLSENIVTLDYPGATFSWSPRETPAPSKAHQGFGVSFVDTKPLVVQLFEGSVAAKRGLRLGDEVHSLDGRSLAAETDDERCQHLRWLINRPTDRTFSSVTVLRDGQPELIELE</sequence>
<feature type="chain" id="PRO_5031191659" description="PDZ domain-containing protein" evidence="1">
    <location>
        <begin position="23"/>
        <end position="404"/>
    </location>
</feature>
<feature type="domain" description="PDZ" evidence="2">
    <location>
        <begin position="319"/>
        <end position="376"/>
    </location>
</feature>
<dbReference type="Proteomes" id="UP000536835">
    <property type="component" value="Unassembled WGS sequence"/>
</dbReference>
<comment type="caution">
    <text evidence="3">The sequence shown here is derived from an EMBL/GenBank/DDBJ whole genome shotgun (WGS) entry which is preliminary data.</text>
</comment>
<dbReference type="Pfam" id="PF13650">
    <property type="entry name" value="Asp_protease_2"/>
    <property type="match status" value="1"/>
</dbReference>
<dbReference type="InterPro" id="IPR001478">
    <property type="entry name" value="PDZ"/>
</dbReference>
<dbReference type="EMBL" id="JABFCX010000002">
    <property type="protein sequence ID" value="NNU15688.1"/>
    <property type="molecule type" value="Genomic_DNA"/>
</dbReference>
<keyword evidence="4" id="KW-1185">Reference proteome</keyword>
<dbReference type="PROSITE" id="PS50106">
    <property type="entry name" value="PDZ"/>
    <property type="match status" value="1"/>
</dbReference>
<protein>
    <recommendedName>
        <fullName evidence="2">PDZ domain-containing protein</fullName>
    </recommendedName>
</protein>
<dbReference type="SMART" id="SM00228">
    <property type="entry name" value="PDZ"/>
    <property type="match status" value="1"/>
</dbReference>
<dbReference type="InterPro" id="IPR036034">
    <property type="entry name" value="PDZ_sf"/>
</dbReference>
<name>A0A7Y3RKF2_9PROT</name>
<reference evidence="3 4" key="1">
    <citation type="submission" date="2020-05" db="EMBL/GenBank/DDBJ databases">
        <title>Parvularcula mediterraneae sp. nov., isolated from polypropylene straw from shallow seawater of the seashore of Laganas in Zakynthos island, Greece.</title>
        <authorList>
            <person name="Szabo I."/>
            <person name="Al-Omari J."/>
            <person name="Rado J."/>
            <person name="Szerdahelyi G.S."/>
        </authorList>
    </citation>
    <scope>NUCLEOTIDE SEQUENCE [LARGE SCALE GENOMIC DNA]</scope>
    <source>
        <strain evidence="3 4">ZS-1/3</strain>
    </source>
</reference>
<accession>A0A7Y3RKF2</accession>
<dbReference type="Gene3D" id="2.40.70.10">
    <property type="entry name" value="Acid Proteases"/>
    <property type="match status" value="2"/>
</dbReference>
<evidence type="ECO:0000313" key="3">
    <source>
        <dbReference type="EMBL" id="NNU15688.1"/>
    </source>
</evidence>
<evidence type="ECO:0000256" key="1">
    <source>
        <dbReference type="SAM" id="SignalP"/>
    </source>
</evidence>
<evidence type="ECO:0000259" key="2">
    <source>
        <dbReference type="PROSITE" id="PS50106"/>
    </source>
</evidence>
<organism evidence="3 4">
    <name type="scientific">Parvularcula mediterranea</name>
    <dbReference type="NCBI Taxonomy" id="2732508"/>
    <lineage>
        <taxon>Bacteria</taxon>
        <taxon>Pseudomonadati</taxon>
        <taxon>Pseudomonadota</taxon>
        <taxon>Alphaproteobacteria</taxon>
        <taxon>Parvularculales</taxon>
        <taxon>Parvularculaceae</taxon>
        <taxon>Parvularcula</taxon>
    </lineage>
</organism>
<dbReference type="CDD" id="cd05483">
    <property type="entry name" value="retropepsin_like_bacteria"/>
    <property type="match status" value="1"/>
</dbReference>
<feature type="signal peptide" evidence="1">
    <location>
        <begin position="1"/>
        <end position="22"/>
    </location>
</feature>
<evidence type="ECO:0000313" key="4">
    <source>
        <dbReference type="Proteomes" id="UP000536835"/>
    </source>
</evidence>
<dbReference type="RefSeq" id="WP_173197323.1">
    <property type="nucleotide sequence ID" value="NZ_JABFCX010000002.1"/>
</dbReference>
<dbReference type="AlphaFoldDB" id="A0A7Y3RKF2"/>
<gene>
    <name evidence="3" type="ORF">HK107_05070</name>
</gene>
<dbReference type="InterPro" id="IPR034122">
    <property type="entry name" value="Retropepsin-like_bacterial"/>
</dbReference>
<dbReference type="Gene3D" id="2.30.42.10">
    <property type="match status" value="1"/>
</dbReference>
<dbReference type="SUPFAM" id="SSF50156">
    <property type="entry name" value="PDZ domain-like"/>
    <property type="match status" value="1"/>
</dbReference>